<sequence length="692" mass="79853">MTTENVSAQEAVNRLVGVHEITTGRISKLEEQLDELLKKFTEQNANSNVNKLKTISSEAVDAETSNASKIIKLESQIDEMCKRIQDYREENINSTKAEFQTMSERMGSIQALTMSRFDETRSKYEESKRQWCRINTEMNTNMNCIMDKLDNITGSRITPRNTNHNWGRPFQTTTHIPISRSGHTFQTNLYPTETQVVQEKIAQNVFPLNGVKHSIIVPPSSAAPEFHGQHSESPTQFLIRVQEYAESVHAWDRPTLLNGISQFLRDSALEWYCQLRISNRRPQTWIEFTDLFLAQFNSPIRKAKQEQEWHECKQRENETVSEFLIRLRALWAEVKPKETETELIKHLFCKMRNELIGRIGLTHWTSFDDIIIEAQKVEEILYCRNKEQPRAAYMKQVAPQDDISYHNTRLNGDNINQTKRRPTRTQKYDATIKIEQETSCDQQSKVTTDLDEECDANGFWPVGTESWHIHEIKPQREVFTRSTIPDSIITAQQSSMESQSEISEKSSDFQIGTLCDESVPEVDELNYLQSQKIMESRINELKSVEQISQNVESPVQLSPAVPAVNKQQQNYLETPEKAIVGHRLELQPNQHNLNRKPRSYGLLHASNLPIRLSSHNHSHNSLLLYLNTCLVQVVLFLFSILMRVGIAYYMANSPDTYHAQSPTINAEFTTNSMSLKCSRNYVKKCYGINDMP</sequence>
<accession>A0A816S7L4</accession>
<feature type="coiled-coil region" evidence="1">
    <location>
        <begin position="19"/>
        <end position="46"/>
    </location>
</feature>
<evidence type="ECO:0000313" key="5">
    <source>
        <dbReference type="EMBL" id="CAF2080478.1"/>
    </source>
</evidence>
<name>A0A816S7L4_9BILA</name>
<keyword evidence="3" id="KW-1133">Transmembrane helix</keyword>
<feature type="region of interest" description="Disordered" evidence="2">
    <location>
        <begin position="404"/>
        <end position="425"/>
    </location>
</feature>
<keyword evidence="3" id="KW-0812">Transmembrane</keyword>
<feature type="compositionally biased region" description="Polar residues" evidence="2">
    <location>
        <begin position="405"/>
        <end position="417"/>
    </location>
</feature>
<keyword evidence="3" id="KW-0472">Membrane</keyword>
<keyword evidence="1" id="KW-0175">Coiled coil</keyword>
<evidence type="ECO:0000256" key="1">
    <source>
        <dbReference type="SAM" id="Coils"/>
    </source>
</evidence>
<dbReference type="AlphaFoldDB" id="A0A816S7L4"/>
<dbReference type="EMBL" id="CAJNRF010006374">
    <property type="protein sequence ID" value="CAF2080478.1"/>
    <property type="molecule type" value="Genomic_DNA"/>
</dbReference>
<evidence type="ECO:0000256" key="2">
    <source>
        <dbReference type="SAM" id="MobiDB-lite"/>
    </source>
</evidence>
<feature type="domain" description="Retrotransposon gag" evidence="4">
    <location>
        <begin position="261"/>
        <end position="345"/>
    </location>
</feature>
<evidence type="ECO:0000313" key="6">
    <source>
        <dbReference type="Proteomes" id="UP000663856"/>
    </source>
</evidence>
<protein>
    <recommendedName>
        <fullName evidence="4">Retrotransposon gag domain-containing protein</fullName>
    </recommendedName>
</protein>
<comment type="caution">
    <text evidence="5">The sequence shown here is derived from an EMBL/GenBank/DDBJ whole genome shotgun (WGS) entry which is preliminary data.</text>
</comment>
<reference evidence="5" key="1">
    <citation type="submission" date="2021-02" db="EMBL/GenBank/DDBJ databases">
        <authorList>
            <person name="Nowell W R."/>
        </authorList>
    </citation>
    <scope>NUCLEOTIDE SEQUENCE</scope>
</reference>
<evidence type="ECO:0000256" key="3">
    <source>
        <dbReference type="SAM" id="Phobius"/>
    </source>
</evidence>
<proteinExistence type="predicted"/>
<dbReference type="Pfam" id="PF03732">
    <property type="entry name" value="Retrotrans_gag"/>
    <property type="match status" value="1"/>
</dbReference>
<gene>
    <name evidence="5" type="ORF">WKI299_LOCUS16112</name>
</gene>
<dbReference type="Proteomes" id="UP000663856">
    <property type="component" value="Unassembled WGS sequence"/>
</dbReference>
<dbReference type="InterPro" id="IPR005162">
    <property type="entry name" value="Retrotrans_gag_dom"/>
</dbReference>
<organism evidence="5 6">
    <name type="scientific">Rotaria magnacalcarata</name>
    <dbReference type="NCBI Taxonomy" id="392030"/>
    <lineage>
        <taxon>Eukaryota</taxon>
        <taxon>Metazoa</taxon>
        <taxon>Spiralia</taxon>
        <taxon>Gnathifera</taxon>
        <taxon>Rotifera</taxon>
        <taxon>Eurotatoria</taxon>
        <taxon>Bdelloidea</taxon>
        <taxon>Philodinida</taxon>
        <taxon>Philodinidae</taxon>
        <taxon>Rotaria</taxon>
    </lineage>
</organism>
<feature type="transmembrane region" description="Helical" evidence="3">
    <location>
        <begin position="622"/>
        <end position="642"/>
    </location>
</feature>
<evidence type="ECO:0000259" key="4">
    <source>
        <dbReference type="Pfam" id="PF03732"/>
    </source>
</evidence>